<reference evidence="5" key="1">
    <citation type="journal article" date="2019" name="Int. J. Syst. Evol. Microbiol.">
        <title>The Global Catalogue of Microorganisms (GCM) 10K type strain sequencing project: providing services to taxonomists for standard genome sequencing and annotation.</title>
        <authorList>
            <consortium name="The Broad Institute Genomics Platform"/>
            <consortium name="The Broad Institute Genome Sequencing Center for Infectious Disease"/>
            <person name="Wu L."/>
            <person name="Ma J."/>
        </authorList>
    </citation>
    <scope>NUCLEOTIDE SEQUENCE [LARGE SCALE GENOMIC DNA]</scope>
    <source>
        <strain evidence="5">JCM 18306</strain>
    </source>
</reference>
<gene>
    <name evidence="4" type="ORF">GCM10023323_10340</name>
</gene>
<name>A0ABP9SYY9_9ACTN</name>
<comment type="similarity">
    <text evidence="1">Belongs to the non-flavoprotein flavin reductase family.</text>
</comment>
<evidence type="ECO:0000256" key="1">
    <source>
        <dbReference type="ARBA" id="ARBA00008898"/>
    </source>
</evidence>
<comment type="caution">
    <text evidence="4">The sequence shown here is derived from an EMBL/GenBank/DDBJ whole genome shotgun (WGS) entry which is preliminary data.</text>
</comment>
<dbReference type="Pfam" id="PF01613">
    <property type="entry name" value="Flavin_Reduct"/>
    <property type="match status" value="1"/>
</dbReference>
<dbReference type="Proteomes" id="UP001499878">
    <property type="component" value="Unassembled WGS sequence"/>
</dbReference>
<evidence type="ECO:0000259" key="3">
    <source>
        <dbReference type="SMART" id="SM00903"/>
    </source>
</evidence>
<dbReference type="Gene3D" id="2.30.110.10">
    <property type="entry name" value="Electron Transport, Fmn-binding Protein, Chain A"/>
    <property type="match status" value="1"/>
</dbReference>
<keyword evidence="5" id="KW-1185">Reference proteome</keyword>
<dbReference type="PANTHER" id="PTHR30466:SF11">
    <property type="entry name" value="FLAVIN-DEPENDENT MONOOXYGENASE, REDUCTASE SUBUNIT HSAB"/>
    <property type="match status" value="1"/>
</dbReference>
<proteinExistence type="inferred from homology"/>
<dbReference type="SMART" id="SM00903">
    <property type="entry name" value="Flavin_Reduct"/>
    <property type="match status" value="1"/>
</dbReference>
<protein>
    <submittedName>
        <fullName evidence="4">Flavin reductase family protein</fullName>
    </submittedName>
</protein>
<feature type="domain" description="Flavin reductase like" evidence="3">
    <location>
        <begin position="21"/>
        <end position="163"/>
    </location>
</feature>
<dbReference type="SUPFAM" id="SSF50475">
    <property type="entry name" value="FMN-binding split barrel"/>
    <property type="match status" value="1"/>
</dbReference>
<dbReference type="InterPro" id="IPR002563">
    <property type="entry name" value="Flavin_Rdtase-like_dom"/>
</dbReference>
<sequence length="166" mass="17829">MRLMTQTTTPSVTPTAMRRTLAGFATGLSVVAAEIDGQIVGMPANSLASVSLDPPLVSLAFAHTSTTWPILRRAPRWGISVLGEAQAHVLQDLRRPAAERFGGIEMHIDDGAAFVLGALATITVTPRTAVEAGDHTLVLLEVKDLHRDETQRPLVFFDSTTHTLSH</sequence>
<dbReference type="EMBL" id="BAABJR010000002">
    <property type="protein sequence ID" value="GAA5204963.1"/>
    <property type="molecule type" value="Genomic_DNA"/>
</dbReference>
<dbReference type="InterPro" id="IPR050268">
    <property type="entry name" value="NADH-dep_flavin_reductase"/>
</dbReference>
<evidence type="ECO:0000256" key="2">
    <source>
        <dbReference type="ARBA" id="ARBA00023002"/>
    </source>
</evidence>
<keyword evidence="2" id="KW-0560">Oxidoreductase</keyword>
<dbReference type="PANTHER" id="PTHR30466">
    <property type="entry name" value="FLAVIN REDUCTASE"/>
    <property type="match status" value="1"/>
</dbReference>
<accession>A0ABP9SYY9</accession>
<dbReference type="InterPro" id="IPR012349">
    <property type="entry name" value="Split_barrel_FMN-bd"/>
</dbReference>
<organism evidence="4 5">
    <name type="scientific">Streptomyces thinghirensis</name>
    <dbReference type="NCBI Taxonomy" id="551547"/>
    <lineage>
        <taxon>Bacteria</taxon>
        <taxon>Bacillati</taxon>
        <taxon>Actinomycetota</taxon>
        <taxon>Actinomycetes</taxon>
        <taxon>Kitasatosporales</taxon>
        <taxon>Streptomycetaceae</taxon>
        <taxon>Streptomyces</taxon>
    </lineage>
</organism>
<evidence type="ECO:0000313" key="5">
    <source>
        <dbReference type="Proteomes" id="UP001499878"/>
    </source>
</evidence>
<evidence type="ECO:0000313" key="4">
    <source>
        <dbReference type="EMBL" id="GAA5204963.1"/>
    </source>
</evidence>